<dbReference type="SMART" id="SM00645">
    <property type="entry name" value="Pept_C1"/>
    <property type="match status" value="1"/>
</dbReference>
<dbReference type="PROSITE" id="PS50176">
    <property type="entry name" value="ARM_REPEAT"/>
    <property type="match status" value="2"/>
</dbReference>
<keyword evidence="6" id="KW-0449">Lipoprotein</keyword>
<feature type="repeat" description="ARM" evidence="8">
    <location>
        <begin position="397"/>
        <end position="441"/>
    </location>
</feature>
<dbReference type="Gene3D" id="3.90.70.10">
    <property type="entry name" value="Cysteine proteinases"/>
    <property type="match status" value="1"/>
</dbReference>
<reference evidence="12" key="1">
    <citation type="journal article" date="2023" name="Commun. Biol.">
        <title>Genome analysis of Parmales, the sister group of diatoms, reveals the evolutionary specialization of diatoms from phago-mixotrophs to photoautotrophs.</title>
        <authorList>
            <person name="Ban H."/>
            <person name="Sato S."/>
            <person name="Yoshikawa S."/>
            <person name="Yamada K."/>
            <person name="Nakamura Y."/>
            <person name="Ichinomiya M."/>
            <person name="Sato N."/>
            <person name="Blanc-Mathieu R."/>
            <person name="Endo H."/>
            <person name="Kuwata A."/>
            <person name="Ogata H."/>
        </authorList>
    </citation>
    <scope>NUCLEOTIDE SEQUENCE [LARGE SCALE GENOMIC DNA]</scope>
    <source>
        <strain evidence="12">NIES 3701</strain>
    </source>
</reference>
<dbReference type="SMART" id="SM00185">
    <property type="entry name" value="ARM"/>
    <property type="match status" value="15"/>
</dbReference>
<keyword evidence="3" id="KW-0926">Vacuole</keyword>
<feature type="compositionally biased region" description="Basic and acidic residues" evidence="9">
    <location>
        <begin position="1545"/>
        <end position="1557"/>
    </location>
</feature>
<protein>
    <recommendedName>
        <fullName evidence="7">Vacuolar protein 8</fullName>
    </recommendedName>
</protein>
<proteinExistence type="inferred from homology"/>
<sequence length="2042" mass="221785">MPRSHLGSTLELRGCRSPMGSPAFEPPNASLIHPQSDEVSVASSEAILTPLNAEKKAVVRKEAKKKVKAGVAALSFAKMGGIFKKPICGDLFGNNTNDDGMLYASRNQKVGGAIGETVGKMTDVVVASPEKTEQPSGSMYDLDGGYWTDTSGSDVSDDETSNRRELTDKQRLARTLNNWCLSEENTKYMMEEGGLESLIDLSNVDDRMVKRQCAQAFNRLSSREAIRKRLLHSEMSTALISLSYVLRSPARGLDCAEALVNLTLVDNSAEFLVEKNVVSAFMALMSLGATTVAPVCVQGLFNLTCSGYFANIEKVIKAVVNLSFTDDIDPRPIIVNAMCNVSNSFRLCPRLIEEGTIQILEAYVPRILDPAIITTCAHVVYNMSTNRAVRADMIVKGAVRVLLKIVNMEGASDDCLFLAAKALGNLSLDRSSRKKTVGDGFVKILMNLVNRTDVEKRVHAACAEAMAHLSVFQDLISWLVDQGCIGLLTRLSGMDNNMAKHYCGTAFCNFLGDSSIHKTIIDLGALPPLVALSQDPAMSQDRGLTKALAFAIYNISCGDSAKQVMEAGVLKCLISFSEQESLAVRERVAAAICNLALSGYSANGKTIAEIMIEQKVLECITGMMDSKEEAEKMPEVTQQCVTAMAIFAHDRASHEHMTQHGCVDVLVDLGMYSNDNETKSLCASVLSSLTFGDVPRKRLISCDGLKTVIRLSDSSEEKDTISRQHCAVALCNISADEEGLEMMMSEEVDIVEVLARLSNTYSEEAQQDCAKCFCNLSQAVAHSERLVALNAIHAIMMIAMVRAVDATTKEYCSKAILNLMGGEVGEGGENNKQTESILEQGALQMFGTFCIMDNETMMSICAKVFCLTSLTKVGRAYILKRKSSLKGLFSLIRSKVRETQLNCTKAVLNLLSCEESMRVSVNYGALIVVRVLTTLEDFSSDVEALADAGGSVKEVERLHLSLRETRQKCETAVAKILAKMVKDRACADAMIKENLPSVLVLLCQSTNKETVLHSVRAICSCAFHKKMRQPLIKAGCVSSLVWLILSGQGLVDISEDAARALCYLSVSPEGRAAMVQQSVITALIVLVKRVQDDSPVKALCALALQYFSWSKASQKRVVDDAGAKLLVEMSMLGGTEQTIRDREIARDSSVAFANLSHRQDLRQELLENGVIEAAVKIVDNDRVQHDTEYTWRICATIHHLSLEPKLRSEMTKRGAVHVIVNLRNHANDASRQMIAASICNISKSKSSRKRAVSDGAVECLIQLARCDNRLTKKYCAIALSNLSAYATVEDGTVRALLGMNDIVTPVKKKGKMAMLLSKKRVDDSEDGGGSVVGDEDLAASNKAVRLKQLITGGLFSGGNEKFGAAVLDHTKEEELLGLPPPTVSALGSPEDHEEYFESLLKADSYFEEQGCVYDQYNAGFAVWSLPPPKPNSVDSVLEAEEEGTKGAAWGKKDAHSEVAEDKSFGKVVEALELVPKISPAEEKELNEKELMAEMAMAKEKREAKKEKERGNRSSRKLKRRGSWKSEQRRNSREKGLSVDNAMAEGKSEAEAARKRAETGGSTYTMGSKRSSEFGGIGSGDEDLFSPADVVRGGDDLGFEVGGEGGRGGEPLSAIERLEKNLNLGGEGGSMQNLMAVKNEEEGSPVGKGKGVKRAESLPNPGKKEATPVKPIFTRDFNEESTQSLLAEAMQAAKLAKVAEQKQNSKKRLGGGGGSNKVAGIAAHEHRNEIWENNSTVKEIVTSARPHEYLSKDEIPDSYDWGNVDGNGKSYLTLNLNQHIPQYCGSCWAHASLSSLADRIKIDRKGEGVDINLAIQYVLNCGAGTAGSCHGGSHTGTYEFITESGFVPYKTCMEYAACSAESSEGLCGAEGADWSCSAINTCRTCSTFSASGGFCSELDVFPNASIAEYGKVSGEDDMLAEVFARGPIPCYINASPLHKYTGGIFTTEDPKDDLTTNHVVSVVGWGVDEKTGQKFWNVRNSWGEYWGEMGFFRIDRGNNSLNMESACAWATPKEYTVMNYPCWEDGSNCVSTKTYVDPSVGRV</sequence>
<feature type="compositionally biased region" description="Polar residues" evidence="9">
    <location>
        <begin position="1559"/>
        <end position="1568"/>
    </location>
</feature>
<dbReference type="InterPro" id="IPR000225">
    <property type="entry name" value="Armadillo"/>
</dbReference>
<dbReference type="GO" id="GO:0006508">
    <property type="term" value="P:proteolysis"/>
    <property type="evidence" value="ECO:0007669"/>
    <property type="project" value="InterPro"/>
</dbReference>
<gene>
    <name evidence="11" type="ORF">TrST_g6217</name>
</gene>
<dbReference type="InterPro" id="IPR045156">
    <property type="entry name" value="Vac8"/>
</dbReference>
<feature type="region of interest" description="Disordered" evidence="9">
    <location>
        <begin position="1641"/>
        <end position="1667"/>
    </location>
</feature>
<comment type="caution">
    <text evidence="11">The sequence shown here is derived from an EMBL/GenBank/DDBJ whole genome shotgun (WGS) entry which is preliminary data.</text>
</comment>
<comment type="subcellular location">
    <subcellularLocation>
        <location evidence="1">Vacuole membrane</location>
        <topology evidence="1">Lipid-anchor</topology>
    </subcellularLocation>
</comment>
<evidence type="ECO:0000259" key="10">
    <source>
        <dbReference type="SMART" id="SM00645"/>
    </source>
</evidence>
<dbReference type="InterPro" id="IPR038765">
    <property type="entry name" value="Papain-like_cys_pep_sf"/>
</dbReference>
<keyword evidence="4" id="KW-0677">Repeat</keyword>
<evidence type="ECO:0000256" key="4">
    <source>
        <dbReference type="ARBA" id="ARBA00022737"/>
    </source>
</evidence>
<feature type="compositionally biased region" description="Basic and acidic residues" evidence="9">
    <location>
        <begin position="1496"/>
        <end position="1511"/>
    </location>
</feature>
<feature type="domain" description="Peptidase C1A papain C-terminal" evidence="10">
    <location>
        <begin position="1754"/>
        <end position="2010"/>
    </location>
</feature>
<evidence type="ECO:0000313" key="11">
    <source>
        <dbReference type="EMBL" id="GMH88804.1"/>
    </source>
</evidence>
<dbReference type="GO" id="GO:0043495">
    <property type="term" value="F:protein-membrane adaptor activity"/>
    <property type="evidence" value="ECO:0007669"/>
    <property type="project" value="InterPro"/>
</dbReference>
<dbReference type="SUPFAM" id="SSF48371">
    <property type="entry name" value="ARM repeat"/>
    <property type="match status" value="4"/>
</dbReference>
<dbReference type="InterPro" id="IPR000668">
    <property type="entry name" value="Peptidase_C1A_C"/>
</dbReference>
<comment type="similarity">
    <text evidence="2">Belongs to the beta-catenin family.</text>
</comment>
<feature type="compositionally biased region" description="Basic residues" evidence="9">
    <location>
        <begin position="1512"/>
        <end position="1522"/>
    </location>
</feature>
<accession>A0A9W7EQ45</accession>
<dbReference type="GO" id="GO:0005774">
    <property type="term" value="C:vacuolar membrane"/>
    <property type="evidence" value="ECO:0007669"/>
    <property type="project" value="UniProtKB-SubCell"/>
</dbReference>
<dbReference type="GO" id="GO:0071562">
    <property type="term" value="P:nucleus-vacuole junction assembly"/>
    <property type="evidence" value="ECO:0007669"/>
    <property type="project" value="InterPro"/>
</dbReference>
<dbReference type="Pfam" id="PF00112">
    <property type="entry name" value="Peptidase_C1"/>
    <property type="match status" value="1"/>
</dbReference>
<dbReference type="InterPro" id="IPR011989">
    <property type="entry name" value="ARM-like"/>
</dbReference>
<dbReference type="PANTHER" id="PTHR47249">
    <property type="entry name" value="VACUOLAR PROTEIN 8"/>
    <property type="match status" value="1"/>
</dbReference>
<organism evidence="11 12">
    <name type="scientific">Triparma strigata</name>
    <dbReference type="NCBI Taxonomy" id="1606541"/>
    <lineage>
        <taxon>Eukaryota</taxon>
        <taxon>Sar</taxon>
        <taxon>Stramenopiles</taxon>
        <taxon>Ochrophyta</taxon>
        <taxon>Bolidophyceae</taxon>
        <taxon>Parmales</taxon>
        <taxon>Triparmaceae</taxon>
        <taxon>Triparma</taxon>
    </lineage>
</organism>
<feature type="compositionally biased region" description="Basic and acidic residues" evidence="9">
    <location>
        <begin position="1523"/>
        <end position="1536"/>
    </location>
</feature>
<evidence type="ECO:0000256" key="9">
    <source>
        <dbReference type="SAM" id="MobiDB-lite"/>
    </source>
</evidence>
<evidence type="ECO:0000256" key="7">
    <source>
        <dbReference type="ARBA" id="ARBA00026209"/>
    </source>
</evidence>
<dbReference type="GO" id="GO:0008234">
    <property type="term" value="F:cysteine-type peptidase activity"/>
    <property type="evidence" value="ECO:0007669"/>
    <property type="project" value="InterPro"/>
</dbReference>
<keyword evidence="5" id="KW-0472">Membrane</keyword>
<evidence type="ECO:0000313" key="12">
    <source>
        <dbReference type="Proteomes" id="UP001165085"/>
    </source>
</evidence>
<name>A0A9W7EQ45_9STRA</name>
<feature type="region of interest" description="Disordered" evidence="9">
    <location>
        <begin position="1496"/>
        <end position="1610"/>
    </location>
</feature>
<dbReference type="PANTHER" id="PTHR47249:SF1">
    <property type="entry name" value="VACUOLAR PROTEIN 8"/>
    <property type="match status" value="1"/>
</dbReference>
<dbReference type="SUPFAM" id="SSF54001">
    <property type="entry name" value="Cysteine proteinases"/>
    <property type="match status" value="1"/>
</dbReference>
<dbReference type="Proteomes" id="UP001165085">
    <property type="component" value="Unassembled WGS sequence"/>
</dbReference>
<keyword evidence="12" id="KW-1185">Reference proteome</keyword>
<evidence type="ECO:0000256" key="2">
    <source>
        <dbReference type="ARBA" id="ARBA00005462"/>
    </source>
</evidence>
<dbReference type="OrthoDB" id="7537227at2759"/>
<dbReference type="InterPro" id="IPR016024">
    <property type="entry name" value="ARM-type_fold"/>
</dbReference>
<feature type="repeat" description="ARM" evidence="8">
    <location>
        <begin position="1035"/>
        <end position="1079"/>
    </location>
</feature>
<dbReference type="FunFam" id="3.90.70.10:FF:000117">
    <property type="entry name" value="Probable papain cysteine protease"/>
    <property type="match status" value="1"/>
</dbReference>
<evidence type="ECO:0000256" key="3">
    <source>
        <dbReference type="ARBA" id="ARBA00022554"/>
    </source>
</evidence>
<dbReference type="EMBL" id="BRXY01000347">
    <property type="protein sequence ID" value="GMH88804.1"/>
    <property type="molecule type" value="Genomic_DNA"/>
</dbReference>
<feature type="compositionally biased region" description="Gly residues" evidence="9">
    <location>
        <begin position="1599"/>
        <end position="1608"/>
    </location>
</feature>
<evidence type="ECO:0000256" key="6">
    <source>
        <dbReference type="ARBA" id="ARBA00023288"/>
    </source>
</evidence>
<evidence type="ECO:0000256" key="1">
    <source>
        <dbReference type="ARBA" id="ARBA00004592"/>
    </source>
</evidence>
<dbReference type="Gene3D" id="1.25.10.10">
    <property type="entry name" value="Leucine-rich Repeat Variant"/>
    <property type="match status" value="4"/>
</dbReference>
<evidence type="ECO:0000256" key="8">
    <source>
        <dbReference type="PROSITE-ProRule" id="PRU00259"/>
    </source>
</evidence>
<evidence type="ECO:0000256" key="5">
    <source>
        <dbReference type="ARBA" id="ARBA00023136"/>
    </source>
</evidence>